<sequence length="97" mass="11257">CQEKLKHMAKHTIQKDKCLTRIDDLITMVKAESCNQINKWGIQTHSIFEWLTYTTEELGELANAISEFHYRNGKKENIVNEAIQTATLSLKIAEMYL</sequence>
<gene>
    <name evidence="1" type="ORF">S01H4_31358</name>
</gene>
<feature type="non-terminal residue" evidence="1">
    <location>
        <position position="1"/>
    </location>
</feature>
<accession>X1ABC5</accession>
<organism evidence="1">
    <name type="scientific">marine sediment metagenome</name>
    <dbReference type="NCBI Taxonomy" id="412755"/>
    <lineage>
        <taxon>unclassified sequences</taxon>
        <taxon>metagenomes</taxon>
        <taxon>ecological metagenomes</taxon>
    </lineage>
</organism>
<proteinExistence type="predicted"/>
<evidence type="ECO:0000313" key="1">
    <source>
        <dbReference type="EMBL" id="GAG79745.1"/>
    </source>
</evidence>
<reference evidence="1" key="1">
    <citation type="journal article" date="2014" name="Front. Microbiol.">
        <title>High frequency of phylogenetically diverse reductive dehalogenase-homologous genes in deep subseafloor sedimentary metagenomes.</title>
        <authorList>
            <person name="Kawai M."/>
            <person name="Futagami T."/>
            <person name="Toyoda A."/>
            <person name="Takaki Y."/>
            <person name="Nishi S."/>
            <person name="Hori S."/>
            <person name="Arai W."/>
            <person name="Tsubouchi T."/>
            <person name="Morono Y."/>
            <person name="Uchiyama I."/>
            <person name="Ito T."/>
            <person name="Fujiyama A."/>
            <person name="Inagaki F."/>
            <person name="Takami H."/>
        </authorList>
    </citation>
    <scope>NUCLEOTIDE SEQUENCE</scope>
    <source>
        <strain evidence="1">Expedition CK06-06</strain>
    </source>
</reference>
<dbReference type="AlphaFoldDB" id="X1ABC5"/>
<comment type="caution">
    <text evidence="1">The sequence shown here is derived from an EMBL/GenBank/DDBJ whole genome shotgun (WGS) entry which is preliminary data.</text>
</comment>
<dbReference type="Gene3D" id="1.10.287.1080">
    <property type="entry name" value="MazG-like"/>
    <property type="match status" value="1"/>
</dbReference>
<name>X1ABC5_9ZZZZ</name>
<dbReference type="EMBL" id="BART01016283">
    <property type="protein sequence ID" value="GAG79745.1"/>
    <property type="molecule type" value="Genomic_DNA"/>
</dbReference>
<protein>
    <submittedName>
        <fullName evidence="1">Uncharacterized protein</fullName>
    </submittedName>
</protein>